<evidence type="ECO:0000256" key="2">
    <source>
        <dbReference type="SAM" id="MobiDB-lite"/>
    </source>
</evidence>
<proteinExistence type="predicted"/>
<feature type="coiled-coil region" evidence="1">
    <location>
        <begin position="37"/>
        <end position="100"/>
    </location>
</feature>
<reference evidence="4" key="1">
    <citation type="submission" date="2016-06" db="EMBL/GenBank/DDBJ databases">
        <title>Parallel loss of symbiosis genes in relatives of nitrogen-fixing non-legume Parasponia.</title>
        <authorList>
            <person name="Van Velzen R."/>
            <person name="Holmer R."/>
            <person name="Bu F."/>
            <person name="Rutten L."/>
            <person name="Van Zeijl A."/>
            <person name="Liu W."/>
            <person name="Santuari L."/>
            <person name="Cao Q."/>
            <person name="Sharma T."/>
            <person name="Shen D."/>
            <person name="Roswanjaya Y."/>
            <person name="Wardhani T."/>
            <person name="Kalhor M.S."/>
            <person name="Jansen J."/>
            <person name="Van den Hoogen J."/>
            <person name="Gungor B."/>
            <person name="Hartog M."/>
            <person name="Hontelez J."/>
            <person name="Verver J."/>
            <person name="Yang W.-C."/>
            <person name="Schijlen E."/>
            <person name="Repin R."/>
            <person name="Schilthuizen M."/>
            <person name="Schranz E."/>
            <person name="Heidstra R."/>
            <person name="Miyata K."/>
            <person name="Fedorova E."/>
            <person name="Kohlen W."/>
            <person name="Bisseling T."/>
            <person name="Smit S."/>
            <person name="Geurts R."/>
        </authorList>
    </citation>
    <scope>NUCLEOTIDE SEQUENCE [LARGE SCALE GENOMIC DNA]</scope>
    <source>
        <strain evidence="4">cv. WU1-14</strain>
    </source>
</reference>
<keyword evidence="4" id="KW-1185">Reference proteome</keyword>
<gene>
    <name evidence="3" type="ORF">PanWU01x14_168290</name>
</gene>
<keyword evidence="1" id="KW-0175">Coiled coil</keyword>
<organism evidence="3 4">
    <name type="scientific">Parasponia andersonii</name>
    <name type="common">Sponia andersonii</name>
    <dbReference type="NCBI Taxonomy" id="3476"/>
    <lineage>
        <taxon>Eukaryota</taxon>
        <taxon>Viridiplantae</taxon>
        <taxon>Streptophyta</taxon>
        <taxon>Embryophyta</taxon>
        <taxon>Tracheophyta</taxon>
        <taxon>Spermatophyta</taxon>
        <taxon>Magnoliopsida</taxon>
        <taxon>eudicotyledons</taxon>
        <taxon>Gunneridae</taxon>
        <taxon>Pentapetalae</taxon>
        <taxon>rosids</taxon>
        <taxon>fabids</taxon>
        <taxon>Rosales</taxon>
        <taxon>Cannabaceae</taxon>
        <taxon>Parasponia</taxon>
    </lineage>
</organism>
<name>A0A2P5CAZ2_PARAD</name>
<protein>
    <submittedName>
        <fullName evidence="3">Uncharacterized protein</fullName>
    </submittedName>
</protein>
<evidence type="ECO:0000256" key="1">
    <source>
        <dbReference type="SAM" id="Coils"/>
    </source>
</evidence>
<sequence>MANNIQRITAIEKGLGELDGIKFKVRDLTDVRDGFDAAGLQQKIEALERDVEHMLNRINNLEQKGGSPSLSNPPLGDECIENLEMSVNNLQGTINEIVENCQGTIGVLRHEIEEIKYQAQPHHPSCGESACGRSNGNGLYES</sequence>
<feature type="compositionally biased region" description="Polar residues" evidence="2">
    <location>
        <begin position="132"/>
        <end position="142"/>
    </location>
</feature>
<evidence type="ECO:0000313" key="3">
    <source>
        <dbReference type="EMBL" id="PON58230.1"/>
    </source>
</evidence>
<dbReference type="AlphaFoldDB" id="A0A2P5CAZ2"/>
<comment type="caution">
    <text evidence="3">The sequence shown here is derived from an EMBL/GenBank/DDBJ whole genome shotgun (WGS) entry which is preliminary data.</text>
</comment>
<dbReference type="EMBL" id="JXTB01000151">
    <property type="protein sequence ID" value="PON58230.1"/>
    <property type="molecule type" value="Genomic_DNA"/>
</dbReference>
<feature type="region of interest" description="Disordered" evidence="2">
    <location>
        <begin position="121"/>
        <end position="142"/>
    </location>
</feature>
<evidence type="ECO:0000313" key="4">
    <source>
        <dbReference type="Proteomes" id="UP000237105"/>
    </source>
</evidence>
<dbReference type="Proteomes" id="UP000237105">
    <property type="component" value="Unassembled WGS sequence"/>
</dbReference>
<accession>A0A2P5CAZ2</accession>